<evidence type="ECO:0000313" key="3">
    <source>
        <dbReference type="EMBL" id="MFC3173658.1"/>
    </source>
</evidence>
<keyword evidence="4" id="KW-1185">Reference proteome</keyword>
<dbReference type="RefSeq" id="WP_379509043.1">
    <property type="nucleotide sequence ID" value="NZ_JBHRTQ010000005.1"/>
</dbReference>
<dbReference type="PANTHER" id="PTHR33570">
    <property type="entry name" value="4-CARBOXYMUCONOLACTONE DECARBOXYLASE FAMILY PROTEIN"/>
    <property type="match status" value="1"/>
</dbReference>
<evidence type="ECO:0000256" key="1">
    <source>
        <dbReference type="SAM" id="MobiDB-lite"/>
    </source>
</evidence>
<dbReference type="InterPro" id="IPR029032">
    <property type="entry name" value="AhpD-like"/>
</dbReference>
<comment type="caution">
    <text evidence="3">The sequence shown here is derived from an EMBL/GenBank/DDBJ whole genome shotgun (WGS) entry which is preliminary data.</text>
</comment>
<protein>
    <submittedName>
        <fullName evidence="3">Carboxymuconolactone decarboxylase family protein</fullName>
    </submittedName>
</protein>
<accession>A0ABV7ILW1</accession>
<dbReference type="Proteomes" id="UP001595604">
    <property type="component" value="Unassembled WGS sequence"/>
</dbReference>
<dbReference type="InterPro" id="IPR003779">
    <property type="entry name" value="CMD-like"/>
</dbReference>
<feature type="region of interest" description="Disordered" evidence="1">
    <location>
        <begin position="128"/>
        <end position="158"/>
    </location>
</feature>
<dbReference type="Gene3D" id="1.20.1290.10">
    <property type="entry name" value="AhpD-like"/>
    <property type="match status" value="1"/>
</dbReference>
<dbReference type="PANTHER" id="PTHR33570:SF2">
    <property type="entry name" value="CARBOXYMUCONOLACTONE DECARBOXYLASE-LIKE DOMAIN-CONTAINING PROTEIN"/>
    <property type="match status" value="1"/>
</dbReference>
<sequence>MAFDPDRTGIAHADRRQQGHEWYEFVMRTPPPPPATTFLANGILDFVFSEMWSRPGLDMRARRWVTLACVCAADTVQPIESHIYAALKSGDVTLDEINEFALHFAVYLGWPKTSIIQSTIGRMWAQVQAEGGPEPRDPPARQLDVGAKPLAWTPPTPA</sequence>
<name>A0ABV7ILW1_9SPHN</name>
<feature type="domain" description="Carboxymuconolactone decarboxylase-like" evidence="2">
    <location>
        <begin position="41"/>
        <end position="113"/>
    </location>
</feature>
<dbReference type="Pfam" id="PF02627">
    <property type="entry name" value="CMD"/>
    <property type="match status" value="1"/>
</dbReference>
<dbReference type="EMBL" id="JBHRTQ010000005">
    <property type="protein sequence ID" value="MFC3173658.1"/>
    <property type="molecule type" value="Genomic_DNA"/>
</dbReference>
<proteinExistence type="predicted"/>
<evidence type="ECO:0000259" key="2">
    <source>
        <dbReference type="Pfam" id="PF02627"/>
    </source>
</evidence>
<gene>
    <name evidence="3" type="ORF">ACFOD9_05280</name>
</gene>
<reference evidence="4" key="1">
    <citation type="journal article" date="2019" name="Int. J. Syst. Evol. Microbiol.">
        <title>The Global Catalogue of Microorganisms (GCM) 10K type strain sequencing project: providing services to taxonomists for standard genome sequencing and annotation.</title>
        <authorList>
            <consortium name="The Broad Institute Genomics Platform"/>
            <consortium name="The Broad Institute Genome Sequencing Center for Infectious Disease"/>
            <person name="Wu L."/>
            <person name="Ma J."/>
        </authorList>
    </citation>
    <scope>NUCLEOTIDE SEQUENCE [LARGE SCALE GENOMIC DNA]</scope>
    <source>
        <strain evidence="4">KCTC 42984</strain>
    </source>
</reference>
<dbReference type="SUPFAM" id="SSF69118">
    <property type="entry name" value="AhpD-like"/>
    <property type="match status" value="1"/>
</dbReference>
<organism evidence="3 4">
    <name type="scientific">Novosphingobium bradum</name>
    <dbReference type="NCBI Taxonomy" id="1737444"/>
    <lineage>
        <taxon>Bacteria</taxon>
        <taxon>Pseudomonadati</taxon>
        <taxon>Pseudomonadota</taxon>
        <taxon>Alphaproteobacteria</taxon>
        <taxon>Sphingomonadales</taxon>
        <taxon>Sphingomonadaceae</taxon>
        <taxon>Novosphingobium</taxon>
    </lineage>
</organism>
<dbReference type="InterPro" id="IPR052512">
    <property type="entry name" value="4CMD/NDH-1_regulator"/>
</dbReference>
<evidence type="ECO:0000313" key="4">
    <source>
        <dbReference type="Proteomes" id="UP001595604"/>
    </source>
</evidence>